<dbReference type="PANTHER" id="PTHR47784:SF5">
    <property type="entry name" value="STEROL UPTAKE CONTROL PROTEIN 2"/>
    <property type="match status" value="1"/>
</dbReference>
<dbReference type="PANTHER" id="PTHR47784">
    <property type="entry name" value="STEROL UPTAKE CONTROL PROTEIN 2"/>
    <property type="match status" value="1"/>
</dbReference>
<gene>
    <name evidence="3" type="primary">UPC2</name>
    <name evidence="3" type="ORF">FIM1_3220</name>
</gene>
<dbReference type="InterPro" id="IPR036864">
    <property type="entry name" value="Zn2-C6_fun-type_DNA-bd_sf"/>
</dbReference>
<dbReference type="EMBL" id="CP015058">
    <property type="protein sequence ID" value="QGN16507.1"/>
    <property type="molecule type" value="Genomic_DNA"/>
</dbReference>
<dbReference type="Pfam" id="PF11951">
    <property type="entry name" value="Fungal_trans_2"/>
    <property type="match status" value="1"/>
</dbReference>
<feature type="region of interest" description="Disordered" evidence="1">
    <location>
        <begin position="403"/>
        <end position="465"/>
    </location>
</feature>
<dbReference type="PROSITE" id="PS00463">
    <property type="entry name" value="ZN2_CY6_FUNGAL_1"/>
    <property type="match status" value="1"/>
</dbReference>
<evidence type="ECO:0000259" key="2">
    <source>
        <dbReference type="PROSITE" id="PS50048"/>
    </source>
</evidence>
<organism evidence="3 4">
    <name type="scientific">Kluyveromyces marxianus</name>
    <name type="common">Yeast</name>
    <name type="synonym">Candida kefyr</name>
    <dbReference type="NCBI Taxonomy" id="4911"/>
    <lineage>
        <taxon>Eukaryota</taxon>
        <taxon>Fungi</taxon>
        <taxon>Dikarya</taxon>
        <taxon>Ascomycota</taxon>
        <taxon>Saccharomycotina</taxon>
        <taxon>Saccharomycetes</taxon>
        <taxon>Saccharomycetales</taxon>
        <taxon>Saccharomycetaceae</taxon>
        <taxon>Kluyveromyces</taxon>
    </lineage>
</organism>
<feature type="domain" description="Zn(2)-C6 fungal-type" evidence="2">
    <location>
        <begin position="52"/>
        <end position="82"/>
    </location>
</feature>
<evidence type="ECO:0000313" key="3">
    <source>
        <dbReference type="EMBL" id="QGN16507.1"/>
    </source>
</evidence>
<feature type="region of interest" description="Disordered" evidence="1">
    <location>
        <begin position="87"/>
        <end position="106"/>
    </location>
</feature>
<feature type="region of interest" description="Disordered" evidence="1">
    <location>
        <begin position="1"/>
        <end position="25"/>
    </location>
</feature>
<dbReference type="CDD" id="cd00067">
    <property type="entry name" value="GAL4"/>
    <property type="match status" value="1"/>
</dbReference>
<reference evidence="3 4" key="2">
    <citation type="submission" date="2019-11" db="EMBL/GenBank/DDBJ databases">
        <authorList>
            <person name="Lu H."/>
        </authorList>
    </citation>
    <scope>NUCLEOTIDE SEQUENCE [LARGE SCALE GENOMIC DNA]</scope>
    <source>
        <strain evidence="3 4">FIM1</strain>
    </source>
</reference>
<dbReference type="SUPFAM" id="SSF57701">
    <property type="entry name" value="Zn2/Cys6 DNA-binding domain"/>
    <property type="match status" value="1"/>
</dbReference>
<dbReference type="Gene3D" id="4.10.240.10">
    <property type="entry name" value="Zn(2)-C6 fungal-type DNA-binding domain"/>
    <property type="match status" value="1"/>
</dbReference>
<feature type="region of interest" description="Disordered" evidence="1">
    <location>
        <begin position="134"/>
        <end position="158"/>
    </location>
</feature>
<feature type="compositionally biased region" description="Polar residues" evidence="1">
    <location>
        <begin position="421"/>
        <end position="442"/>
    </location>
</feature>
<evidence type="ECO:0000256" key="1">
    <source>
        <dbReference type="SAM" id="MobiDB-lite"/>
    </source>
</evidence>
<feature type="compositionally biased region" description="Low complexity" evidence="1">
    <location>
        <begin position="134"/>
        <end position="155"/>
    </location>
</feature>
<dbReference type="PROSITE" id="PS50048">
    <property type="entry name" value="ZN2_CY6_FUNGAL_2"/>
    <property type="match status" value="1"/>
</dbReference>
<dbReference type="InterPro" id="IPR001138">
    <property type="entry name" value="Zn2Cys6_DnaBD"/>
</dbReference>
<reference evidence="3 4" key="1">
    <citation type="submission" date="2016-03" db="EMBL/GenBank/DDBJ databases">
        <title>How can Kluyveromyces marxianus grow so fast - potential evolutionary course in Saccharomyces Complex revealed by comparative genomics.</title>
        <authorList>
            <person name="Mo W."/>
            <person name="Lu W."/>
            <person name="Yang X."/>
            <person name="Qi J."/>
            <person name="Lv H."/>
        </authorList>
    </citation>
    <scope>NUCLEOTIDE SEQUENCE [LARGE SCALE GENOMIC DNA]</scope>
    <source>
        <strain evidence="3 4">FIM1</strain>
    </source>
</reference>
<dbReference type="Pfam" id="PF00172">
    <property type="entry name" value="Zn_clus"/>
    <property type="match status" value="1"/>
</dbReference>
<dbReference type="Proteomes" id="UP000422736">
    <property type="component" value="Chromosome 5"/>
</dbReference>
<protein>
    <submittedName>
        <fullName evidence="3">Sterol regulatory element-binding protein ECM22</fullName>
    </submittedName>
</protein>
<accession>A0ABX6EZH9</accession>
<dbReference type="InterPro" id="IPR053157">
    <property type="entry name" value="Sterol_Uptake_Regulator"/>
</dbReference>
<dbReference type="InterPro" id="IPR021858">
    <property type="entry name" value="Fun_TF"/>
</dbReference>
<name>A0ABX6EZH9_KLUMA</name>
<feature type="region of interest" description="Disordered" evidence="1">
    <location>
        <begin position="170"/>
        <end position="203"/>
    </location>
</feature>
<keyword evidence="4" id="KW-1185">Reference proteome</keyword>
<sequence length="795" mass="86101">MSTERMQSSDEEKSRRGRKKSSAKVELIEIDGKTVSKTATGKRKFHKKSKNGCAHCKRRRVKCDETRPHCLNCKKMNLDCVYTPVQPRSRKNSTTTVTKASAKVEKPTVASSPADALSMNQVDILVNTMKAEAQLHQNQQEQEQQVPQQPQLQPHPLKRQVQHENIAAKNSSAAMSGLPKQGSTGAAGVTAPVGTPGAAGSTATPENVHLPPLAQNPHFLQHLQQQIQQQPYLLPQLMTLTNSEKFAAQFEVPNSPSTGTLQSQPMNISNSIASLLAGSKIPSNLSSNPLALFQQLTQSPQRPNAKMNNAGNPLSNLGGFNLKQLGTFPTAGIGGVTYDFQELLGLKSAPNSATNDSTTATVGTDPSKQDTAVEVLAGLQMKQEKSTNSLVHNSLDLNTRNLPNNPTISPAAPMSPLNKLNDGQTSLNSATKSVSENGTSIANGVATDMSKIDTQDSESTNGTTSSRIGSIANMIEFSTQTNLNLVDLKLFHHYCTKVWPTISAAGISEKKIWAEDVPEIAFEYPFLMHSLLAFSATHLSRTESGLERYVTQHRLEALRLLREAVLEINEANTDALVASAIILIMDSLANAATPVASGVNSPISAGSLSASAWIFHVKGAATILTAVWPLTEKSRFYNLINVDLSDMGDIINQENGSITELVCFDESIADLYPVEINSPYLITLAYLDKLNKEKGQPGFILRVFAFPALLDKTFLALLMTGDLGAMRIMRSYYQLLRGFASEMKDQVWFLEGITQVLPQDVDEYSGGGGMHMMLDFLGGGLPSMTTTNLSDFGIF</sequence>
<proteinExistence type="predicted"/>
<evidence type="ECO:0000313" key="4">
    <source>
        <dbReference type="Proteomes" id="UP000422736"/>
    </source>
</evidence>
<dbReference type="SMART" id="SM00066">
    <property type="entry name" value="GAL4"/>
    <property type="match status" value="1"/>
</dbReference>